<proteinExistence type="predicted"/>
<protein>
    <submittedName>
        <fullName evidence="2">Uncharacterized protein</fullName>
    </submittedName>
</protein>
<evidence type="ECO:0000313" key="2">
    <source>
        <dbReference type="EMBL" id="RKO85716.1"/>
    </source>
</evidence>
<feature type="region of interest" description="Disordered" evidence="1">
    <location>
        <begin position="73"/>
        <end position="115"/>
    </location>
</feature>
<organism evidence="2 3">
    <name type="scientific">Blyttiomyces helicus</name>
    <dbReference type="NCBI Taxonomy" id="388810"/>
    <lineage>
        <taxon>Eukaryota</taxon>
        <taxon>Fungi</taxon>
        <taxon>Fungi incertae sedis</taxon>
        <taxon>Chytridiomycota</taxon>
        <taxon>Chytridiomycota incertae sedis</taxon>
        <taxon>Chytridiomycetes</taxon>
        <taxon>Chytridiomycetes incertae sedis</taxon>
        <taxon>Blyttiomyces</taxon>
    </lineage>
</organism>
<feature type="compositionally biased region" description="Low complexity" evidence="1">
    <location>
        <begin position="14"/>
        <end position="23"/>
    </location>
</feature>
<dbReference type="AlphaFoldDB" id="A0A4P9W6G5"/>
<gene>
    <name evidence="2" type="ORF">BDK51DRAFT_52880</name>
</gene>
<evidence type="ECO:0000256" key="1">
    <source>
        <dbReference type="SAM" id="MobiDB-lite"/>
    </source>
</evidence>
<sequence length="420" mass="44860">MSSASIVEHPHSWAGTPGPAAEPTAHEQQGPGVLALRCGARWWKTQLPEFRVTNGRQQALVLFLAARRRRLVSRAERDGQTGRSKSMGSEQEAQAWSGTAGRVAEQRAENVAQRPAKDKCTRTFDLSRLPPSFADCAHTTCPLSFVAPVEDDRWIRAPIDSLKSITAPNPTPRRQCRGLFGPKDLVPNPHSVQPLLISSALCHCHVRLATRGGPKAGRTPSPEDGLRSSLAPIAQKSKGAAEPIVIAPITDDKGPTLPANCVIDKVKGPAVATERGMDDDASVADKGPVVPTAPTVDKGNGRAASVVVTAGSFPLYTTGAVMKTGPFPRCFDNKCDRDGGAIPLVLKLRHHREAVLLTSAYHENGTLPLAQVWSHKATVEEIVAAHPVAMTVAKEQSIELEAPACEAYKQETLELIGSCA</sequence>
<dbReference type="EMBL" id="KZ998815">
    <property type="protein sequence ID" value="RKO85716.1"/>
    <property type="molecule type" value="Genomic_DNA"/>
</dbReference>
<reference evidence="3" key="1">
    <citation type="journal article" date="2018" name="Nat. Microbiol.">
        <title>Leveraging single-cell genomics to expand the fungal tree of life.</title>
        <authorList>
            <person name="Ahrendt S.R."/>
            <person name="Quandt C.A."/>
            <person name="Ciobanu D."/>
            <person name="Clum A."/>
            <person name="Salamov A."/>
            <person name="Andreopoulos B."/>
            <person name="Cheng J.F."/>
            <person name="Woyke T."/>
            <person name="Pelin A."/>
            <person name="Henrissat B."/>
            <person name="Reynolds N.K."/>
            <person name="Benny G.L."/>
            <person name="Smith M.E."/>
            <person name="James T.Y."/>
            <person name="Grigoriev I.V."/>
        </authorList>
    </citation>
    <scope>NUCLEOTIDE SEQUENCE [LARGE SCALE GENOMIC DNA]</scope>
</reference>
<evidence type="ECO:0000313" key="3">
    <source>
        <dbReference type="Proteomes" id="UP000269721"/>
    </source>
</evidence>
<dbReference type="Proteomes" id="UP000269721">
    <property type="component" value="Unassembled WGS sequence"/>
</dbReference>
<keyword evidence="3" id="KW-1185">Reference proteome</keyword>
<name>A0A4P9W6G5_9FUNG</name>
<feature type="region of interest" description="Disordered" evidence="1">
    <location>
        <begin position="1"/>
        <end position="29"/>
    </location>
</feature>
<feature type="compositionally biased region" description="Polar residues" evidence="1">
    <location>
        <begin position="81"/>
        <end position="97"/>
    </location>
</feature>
<accession>A0A4P9W6G5</accession>